<dbReference type="AlphaFoldDB" id="A0AAJ1EIZ2"/>
<reference evidence="2 3" key="1">
    <citation type="journal article" date="2021" name="bioRxiv">
        <title>Unraveling nitrogen, sulfur and carbon metabolic pathways and microbial community transcriptional responses to substrate deprivation and toxicity stresses in a bioreactor mimicking anoxic brackish coastal sediment conditions.</title>
        <authorList>
            <person name="Martins P.D."/>
            <person name="Echeveste M.J."/>
            <person name="Arshad A."/>
            <person name="Kurth J."/>
            <person name="Ouboter H."/>
            <person name="Jetten M.S.M."/>
            <person name="Welte C.U."/>
        </authorList>
    </citation>
    <scope>NUCLEOTIDE SEQUENCE [LARGE SCALE GENOMIC DNA]</scope>
    <source>
        <strain evidence="2">MAG_38</strain>
    </source>
</reference>
<dbReference type="InterPro" id="IPR043519">
    <property type="entry name" value="NT_sf"/>
</dbReference>
<dbReference type="SUPFAM" id="SSF81301">
    <property type="entry name" value="Nucleotidyltransferase"/>
    <property type="match status" value="1"/>
</dbReference>
<feature type="domain" description="DUF6036" evidence="1">
    <location>
        <begin position="43"/>
        <end position="186"/>
    </location>
</feature>
<comment type="caution">
    <text evidence="2">The sequence shown here is derived from an EMBL/GenBank/DDBJ whole genome shotgun (WGS) entry which is preliminary data.</text>
</comment>
<evidence type="ECO:0000259" key="1">
    <source>
        <dbReference type="Pfam" id="PF19502"/>
    </source>
</evidence>
<dbReference type="Proteomes" id="UP001197609">
    <property type="component" value="Unassembled WGS sequence"/>
</dbReference>
<evidence type="ECO:0000313" key="2">
    <source>
        <dbReference type="EMBL" id="MBZ0160873.1"/>
    </source>
</evidence>
<proteinExistence type="predicted"/>
<dbReference type="GO" id="GO:0016740">
    <property type="term" value="F:transferase activity"/>
    <property type="evidence" value="ECO:0007669"/>
    <property type="project" value="UniProtKB-KW"/>
</dbReference>
<evidence type="ECO:0000313" key="3">
    <source>
        <dbReference type="Proteomes" id="UP001197609"/>
    </source>
</evidence>
<gene>
    <name evidence="2" type="ORF">K8G79_12190</name>
</gene>
<organism evidence="2 3">
    <name type="scientific">Candidatus Methylomirabilis tolerans</name>
    <dbReference type="NCBI Taxonomy" id="3123416"/>
    <lineage>
        <taxon>Bacteria</taxon>
        <taxon>Candidatus Methylomirabilota</taxon>
        <taxon>Candidatus Methylomirabilia</taxon>
        <taxon>Candidatus Methylomirabilales</taxon>
        <taxon>Candidatus Methylomirabilaceae</taxon>
        <taxon>Candidatus Methylomirabilis</taxon>
    </lineage>
</organism>
<dbReference type="Gene3D" id="3.30.460.40">
    <property type="match status" value="1"/>
</dbReference>
<sequence length="203" mass="22869">MDPVFPVDATLSHDTIQGRQADRKEIEARSMIGEIEDILDALNQARVRYLVVGGVAVVLHGYLRTTADLDLSIQLDRDNVLRAIRALHDHHYRPRAPVSAEEFAEKTIREQWIREKGLAVFTLWSPAHPTLEIDLFASEPFDFDAVYARALRIPLEKTEATVIALEDLIAMKKSVARPRDIEDIAALESLADKGKESEEDSDE</sequence>
<dbReference type="Pfam" id="PF19502">
    <property type="entry name" value="DUF6036"/>
    <property type="match status" value="1"/>
</dbReference>
<dbReference type="InterPro" id="IPR045792">
    <property type="entry name" value="DUF6036"/>
</dbReference>
<protein>
    <submittedName>
        <fullName evidence="2">Nucleotidyl transferase AbiEii/AbiGii toxin family protein</fullName>
    </submittedName>
</protein>
<keyword evidence="2" id="KW-0808">Transferase</keyword>
<name>A0AAJ1EIZ2_9BACT</name>
<accession>A0AAJ1EIZ2</accession>
<dbReference type="EMBL" id="JAIOIU010000159">
    <property type="protein sequence ID" value="MBZ0160873.1"/>
    <property type="molecule type" value="Genomic_DNA"/>
</dbReference>